<evidence type="ECO:0000313" key="3">
    <source>
        <dbReference type="EMBL" id="MDA1360601.1"/>
    </source>
</evidence>
<feature type="region of interest" description="Disordered" evidence="1">
    <location>
        <begin position="1"/>
        <end position="21"/>
    </location>
</feature>
<feature type="transmembrane region" description="Helical" evidence="2">
    <location>
        <begin position="225"/>
        <end position="243"/>
    </location>
</feature>
<feature type="transmembrane region" description="Helical" evidence="2">
    <location>
        <begin position="195"/>
        <end position="219"/>
    </location>
</feature>
<keyword evidence="2" id="KW-1133">Transmembrane helix</keyword>
<organism evidence="3 4">
    <name type="scientific">Glycomyces luteolus</name>
    <dbReference type="NCBI Taxonomy" id="2670330"/>
    <lineage>
        <taxon>Bacteria</taxon>
        <taxon>Bacillati</taxon>
        <taxon>Actinomycetota</taxon>
        <taxon>Actinomycetes</taxon>
        <taxon>Glycomycetales</taxon>
        <taxon>Glycomycetaceae</taxon>
        <taxon>Glycomyces</taxon>
    </lineage>
</organism>
<protein>
    <submittedName>
        <fullName evidence="3">Uncharacterized protein</fullName>
    </submittedName>
</protein>
<accession>A0A9X3PAQ7</accession>
<keyword evidence="2" id="KW-0472">Membrane</keyword>
<dbReference type="RefSeq" id="WP_270110542.1">
    <property type="nucleotide sequence ID" value="NZ_JAPZVP010000009.1"/>
</dbReference>
<keyword evidence="4" id="KW-1185">Reference proteome</keyword>
<dbReference type="EMBL" id="JAPZVP010000009">
    <property type="protein sequence ID" value="MDA1360601.1"/>
    <property type="molecule type" value="Genomic_DNA"/>
</dbReference>
<reference evidence="3" key="1">
    <citation type="submission" date="2022-12" db="EMBL/GenBank/DDBJ databases">
        <title>Gycomyces niveus sp.nov.,a novel actinomycete isolated from soil in Shouguan.</title>
        <authorList>
            <person name="Yang X."/>
        </authorList>
    </citation>
    <scope>NUCLEOTIDE SEQUENCE</scope>
    <source>
        <strain evidence="3">NEAU-A15</strain>
    </source>
</reference>
<sequence>MASPLEPQNPEPPPEPSGIASPTAATFTIRYHRARLLAVAVGCFLLWCALTFAVKALPFHWANLLTMFSAVFLLFSMLCAFAPYQQPYLTFDSTRLALRGPGGWWWARSYPRLGHSDVTFSMRDGRIHANADGRSPRLPFPSWWAHPGDWAELAGLFADGEHLASPDWIRMSSTGHTSLRVAPAAIRIGFKRKPFFGMFLAGLALYLAECAGVALLPVVREHSSMLTLLPTMLIVGGGLPLLFNPVTVYYPQTATVIATSRMSRGRMYPRRGYDHLEYSVRLDAIHEVRPDGKRRLVAAAWHRDRKSWKLLTDLLQESRL</sequence>
<feature type="transmembrane region" description="Helical" evidence="2">
    <location>
        <begin position="60"/>
        <end position="81"/>
    </location>
</feature>
<keyword evidence="2" id="KW-0812">Transmembrane</keyword>
<name>A0A9X3PAQ7_9ACTN</name>
<comment type="caution">
    <text evidence="3">The sequence shown here is derived from an EMBL/GenBank/DDBJ whole genome shotgun (WGS) entry which is preliminary data.</text>
</comment>
<evidence type="ECO:0000256" key="1">
    <source>
        <dbReference type="SAM" id="MobiDB-lite"/>
    </source>
</evidence>
<proteinExistence type="predicted"/>
<dbReference type="Proteomes" id="UP001146067">
    <property type="component" value="Unassembled WGS sequence"/>
</dbReference>
<feature type="compositionally biased region" description="Pro residues" evidence="1">
    <location>
        <begin position="7"/>
        <end position="16"/>
    </location>
</feature>
<evidence type="ECO:0000313" key="4">
    <source>
        <dbReference type="Proteomes" id="UP001146067"/>
    </source>
</evidence>
<gene>
    <name evidence="3" type="ORF">O1R50_13270</name>
</gene>
<evidence type="ECO:0000256" key="2">
    <source>
        <dbReference type="SAM" id="Phobius"/>
    </source>
</evidence>
<feature type="transmembrane region" description="Helical" evidence="2">
    <location>
        <begin position="36"/>
        <end position="54"/>
    </location>
</feature>
<dbReference type="AlphaFoldDB" id="A0A9X3PAQ7"/>